<evidence type="ECO:0000256" key="7">
    <source>
        <dbReference type="ARBA" id="ARBA00022989"/>
    </source>
</evidence>
<dbReference type="InterPro" id="IPR000515">
    <property type="entry name" value="MetI-like"/>
</dbReference>
<evidence type="ECO:0000256" key="5">
    <source>
        <dbReference type="ARBA" id="ARBA00022692"/>
    </source>
</evidence>
<evidence type="ECO:0000256" key="4">
    <source>
        <dbReference type="ARBA" id="ARBA00022475"/>
    </source>
</evidence>
<evidence type="ECO:0000313" key="12">
    <source>
        <dbReference type="Proteomes" id="UP001156140"/>
    </source>
</evidence>
<accession>A0AA41QMF7</accession>
<comment type="caution">
    <text evidence="11">The sequence shown here is derived from an EMBL/GenBank/DDBJ whole genome shotgun (WGS) entry which is preliminary data.</text>
</comment>
<dbReference type="GO" id="GO:0043190">
    <property type="term" value="C:ATP-binding cassette (ABC) transporter complex"/>
    <property type="evidence" value="ECO:0007669"/>
    <property type="project" value="InterPro"/>
</dbReference>
<proteinExistence type="inferred from homology"/>
<evidence type="ECO:0000256" key="8">
    <source>
        <dbReference type="ARBA" id="ARBA00023136"/>
    </source>
</evidence>
<evidence type="ECO:0000256" key="2">
    <source>
        <dbReference type="ARBA" id="ARBA00010072"/>
    </source>
</evidence>
<dbReference type="GO" id="GO:0006865">
    <property type="term" value="P:amino acid transport"/>
    <property type="evidence" value="ECO:0007669"/>
    <property type="project" value="UniProtKB-KW"/>
</dbReference>
<feature type="transmembrane region" description="Helical" evidence="9">
    <location>
        <begin position="204"/>
        <end position="230"/>
    </location>
</feature>
<protein>
    <submittedName>
        <fullName evidence="11">Amino acid ABC transporter permease</fullName>
    </submittedName>
</protein>
<dbReference type="InterPro" id="IPR035906">
    <property type="entry name" value="MetI-like_sf"/>
</dbReference>
<dbReference type="AlphaFoldDB" id="A0AA41QMF7"/>
<feature type="transmembrane region" description="Helical" evidence="9">
    <location>
        <begin position="53"/>
        <end position="75"/>
    </location>
</feature>
<dbReference type="CDD" id="cd06261">
    <property type="entry name" value="TM_PBP2"/>
    <property type="match status" value="1"/>
</dbReference>
<dbReference type="SUPFAM" id="SSF161098">
    <property type="entry name" value="MetI-like"/>
    <property type="match status" value="1"/>
</dbReference>
<name>A0AA41QMF7_9HYPH</name>
<evidence type="ECO:0000259" key="10">
    <source>
        <dbReference type="PROSITE" id="PS50928"/>
    </source>
</evidence>
<feature type="domain" description="ABC transmembrane type-1" evidence="10">
    <location>
        <begin position="51"/>
        <end position="257"/>
    </location>
</feature>
<comment type="subcellular location">
    <subcellularLocation>
        <location evidence="1">Cell inner membrane</location>
        <topology evidence="1">Multi-pass membrane protein</topology>
    </subcellularLocation>
    <subcellularLocation>
        <location evidence="9">Cell membrane</location>
        <topology evidence="9">Multi-pass membrane protein</topology>
    </subcellularLocation>
</comment>
<dbReference type="Proteomes" id="UP001156140">
    <property type="component" value="Unassembled WGS sequence"/>
</dbReference>
<dbReference type="RefSeq" id="WP_197030194.1">
    <property type="nucleotide sequence ID" value="NZ_CP068983.1"/>
</dbReference>
<gene>
    <name evidence="11" type="ORF">ML536_10705</name>
</gene>
<sequence length="294" mass="32756">MVPRRHPERLVTAGVALLALALLIQLFVTSPRWEWPVVWEYLFSPPILLGVARTIQLTLVAFVLGLALGLIVALMRMSQDPVLRFVAGIFLWFNRAVPVLVTLLFIFFLAALVPEIGFGIPFTGPIFFAVDTNLLISQFTAAVIGLVLIEGAYKAEIIRGGIMSVHVGQTEAAKSLGMTRGLYMRRIILPQAVRVMVPAMGNQFISLFKSTSIVSVIGYSELLTTVQLIYNRTYQTIPLLVVACIWYLSLASLAMYGQRKLEQRFGRGFDADPVPAKSSWARNSWGWVTNWRRA</sequence>
<dbReference type="Pfam" id="PF00528">
    <property type="entry name" value="BPD_transp_1"/>
    <property type="match status" value="1"/>
</dbReference>
<keyword evidence="7 9" id="KW-1133">Transmembrane helix</keyword>
<keyword evidence="6" id="KW-0029">Amino-acid transport</keyword>
<dbReference type="Gene3D" id="1.10.3720.10">
    <property type="entry name" value="MetI-like"/>
    <property type="match status" value="1"/>
</dbReference>
<feature type="transmembrane region" description="Helical" evidence="9">
    <location>
        <begin position="126"/>
        <end position="149"/>
    </location>
</feature>
<evidence type="ECO:0000313" key="11">
    <source>
        <dbReference type="EMBL" id="MCI0127294.1"/>
    </source>
</evidence>
<dbReference type="InterPro" id="IPR010065">
    <property type="entry name" value="AA_ABC_transptr_permease_3TM"/>
</dbReference>
<evidence type="ECO:0000256" key="9">
    <source>
        <dbReference type="RuleBase" id="RU363032"/>
    </source>
</evidence>
<dbReference type="InterPro" id="IPR043429">
    <property type="entry name" value="ArtM/GltK/GlnP/TcyL/YhdX-like"/>
</dbReference>
<keyword evidence="12" id="KW-1185">Reference proteome</keyword>
<keyword evidence="8 9" id="KW-0472">Membrane</keyword>
<feature type="transmembrane region" description="Helical" evidence="9">
    <location>
        <begin position="96"/>
        <end position="120"/>
    </location>
</feature>
<dbReference type="PANTHER" id="PTHR30614:SF0">
    <property type="entry name" value="L-CYSTINE TRANSPORT SYSTEM PERMEASE PROTEIN TCYL"/>
    <property type="match status" value="1"/>
</dbReference>
<keyword evidence="4" id="KW-1003">Cell membrane</keyword>
<keyword evidence="3 9" id="KW-0813">Transport</keyword>
<dbReference type="NCBIfam" id="TIGR01726">
    <property type="entry name" value="HEQRo_perm_3TM"/>
    <property type="match status" value="1"/>
</dbReference>
<reference evidence="11" key="1">
    <citation type="submission" date="2022-03" db="EMBL/GenBank/DDBJ databases">
        <title>The complete genome sequence of a Methyloterrigena soli.</title>
        <authorList>
            <person name="Zi Z."/>
        </authorList>
    </citation>
    <scope>NUCLEOTIDE SEQUENCE</scope>
    <source>
        <strain evidence="11">M48</strain>
    </source>
</reference>
<comment type="similarity">
    <text evidence="2">Belongs to the binding-protein-dependent transport system permease family. HisMQ subfamily.</text>
</comment>
<dbReference type="GO" id="GO:0022857">
    <property type="term" value="F:transmembrane transporter activity"/>
    <property type="evidence" value="ECO:0007669"/>
    <property type="project" value="InterPro"/>
</dbReference>
<feature type="transmembrane region" description="Helical" evidence="9">
    <location>
        <begin position="236"/>
        <end position="257"/>
    </location>
</feature>
<dbReference type="PROSITE" id="PS50928">
    <property type="entry name" value="ABC_TM1"/>
    <property type="match status" value="1"/>
</dbReference>
<evidence type="ECO:0000256" key="3">
    <source>
        <dbReference type="ARBA" id="ARBA00022448"/>
    </source>
</evidence>
<organism evidence="11 12">
    <name type="scientific">Paradevosia shaoguanensis</name>
    <dbReference type="NCBI Taxonomy" id="1335043"/>
    <lineage>
        <taxon>Bacteria</taxon>
        <taxon>Pseudomonadati</taxon>
        <taxon>Pseudomonadota</taxon>
        <taxon>Alphaproteobacteria</taxon>
        <taxon>Hyphomicrobiales</taxon>
        <taxon>Devosiaceae</taxon>
        <taxon>Paradevosia</taxon>
    </lineage>
</organism>
<evidence type="ECO:0000256" key="6">
    <source>
        <dbReference type="ARBA" id="ARBA00022970"/>
    </source>
</evidence>
<dbReference type="PANTHER" id="PTHR30614">
    <property type="entry name" value="MEMBRANE COMPONENT OF AMINO ACID ABC TRANSPORTER"/>
    <property type="match status" value="1"/>
</dbReference>
<keyword evidence="5 9" id="KW-0812">Transmembrane</keyword>
<evidence type="ECO:0000256" key="1">
    <source>
        <dbReference type="ARBA" id="ARBA00004429"/>
    </source>
</evidence>
<dbReference type="EMBL" id="JALAZD010000001">
    <property type="protein sequence ID" value="MCI0127294.1"/>
    <property type="molecule type" value="Genomic_DNA"/>
</dbReference>